<comment type="caution">
    <text evidence="1">The sequence shown here is derived from an EMBL/GenBank/DDBJ whole genome shotgun (WGS) entry which is preliminary data.</text>
</comment>
<name>A0AAV5JK35_9ROSI</name>
<sequence>MRLRCITCTLITSEMHVSLEDIKEADPCLYSSYNPHYG</sequence>
<reference evidence="1 2" key="1">
    <citation type="journal article" date="2021" name="Commun. Biol.">
        <title>The genome of Shorea leprosula (Dipterocarpaceae) highlights the ecological relevance of drought in aseasonal tropical rainforests.</title>
        <authorList>
            <person name="Ng K.K.S."/>
            <person name="Kobayashi M.J."/>
            <person name="Fawcett J.A."/>
            <person name="Hatakeyama M."/>
            <person name="Paape T."/>
            <person name="Ng C.H."/>
            <person name="Ang C.C."/>
            <person name="Tnah L.H."/>
            <person name="Lee C.T."/>
            <person name="Nishiyama T."/>
            <person name="Sese J."/>
            <person name="O'Brien M.J."/>
            <person name="Copetti D."/>
            <person name="Mohd Noor M.I."/>
            <person name="Ong R.C."/>
            <person name="Putra M."/>
            <person name="Sireger I.Z."/>
            <person name="Indrioko S."/>
            <person name="Kosugi Y."/>
            <person name="Izuno A."/>
            <person name="Isagi Y."/>
            <person name="Lee S.L."/>
            <person name="Shimizu K.K."/>
        </authorList>
    </citation>
    <scope>NUCLEOTIDE SEQUENCE [LARGE SCALE GENOMIC DNA]</scope>
    <source>
        <strain evidence="1">214</strain>
    </source>
</reference>
<organism evidence="1 2">
    <name type="scientific">Rubroshorea leprosula</name>
    <dbReference type="NCBI Taxonomy" id="152421"/>
    <lineage>
        <taxon>Eukaryota</taxon>
        <taxon>Viridiplantae</taxon>
        <taxon>Streptophyta</taxon>
        <taxon>Embryophyta</taxon>
        <taxon>Tracheophyta</taxon>
        <taxon>Spermatophyta</taxon>
        <taxon>Magnoliopsida</taxon>
        <taxon>eudicotyledons</taxon>
        <taxon>Gunneridae</taxon>
        <taxon>Pentapetalae</taxon>
        <taxon>rosids</taxon>
        <taxon>malvids</taxon>
        <taxon>Malvales</taxon>
        <taxon>Dipterocarpaceae</taxon>
        <taxon>Rubroshorea</taxon>
    </lineage>
</organism>
<dbReference type="EMBL" id="BPVZ01000042">
    <property type="protein sequence ID" value="GKV14933.1"/>
    <property type="molecule type" value="Genomic_DNA"/>
</dbReference>
<dbReference type="AlphaFoldDB" id="A0AAV5JK35"/>
<evidence type="ECO:0000313" key="2">
    <source>
        <dbReference type="Proteomes" id="UP001054252"/>
    </source>
</evidence>
<dbReference type="Proteomes" id="UP001054252">
    <property type="component" value="Unassembled WGS sequence"/>
</dbReference>
<accession>A0AAV5JK35</accession>
<evidence type="ECO:0000313" key="1">
    <source>
        <dbReference type="EMBL" id="GKV14933.1"/>
    </source>
</evidence>
<proteinExistence type="predicted"/>
<gene>
    <name evidence="1" type="ORF">SLEP1_g25734</name>
</gene>
<keyword evidence="2" id="KW-1185">Reference proteome</keyword>
<protein>
    <submittedName>
        <fullName evidence="1">Uncharacterized protein</fullName>
    </submittedName>
</protein>